<sequence length="167" mass="18660">MTKIKEYNVAALHIISQIYQDIYIDAAAGYQMVENETSTTMRGFFTYRRQQSYTKLPSKILNGITAGIIFNQISMIQLYEAGVLDQKDGIRGIRRIVLDTLHINCKKIIGEGSDADFSFTGTRHRNAKGRDTFSAKLLLSQGAFEVTGSGLIFLRDCHTITSPDVSL</sequence>
<name>A0AAW5ZSY9_RALSL</name>
<gene>
    <name evidence="1" type="ORF">LBW59_20830</name>
</gene>
<evidence type="ECO:0000313" key="2">
    <source>
        <dbReference type="Proteomes" id="UP001144050"/>
    </source>
</evidence>
<protein>
    <submittedName>
        <fullName evidence="1">Uncharacterized protein</fullName>
    </submittedName>
</protein>
<comment type="caution">
    <text evidence="1">The sequence shown here is derived from an EMBL/GenBank/DDBJ whole genome shotgun (WGS) entry which is preliminary data.</text>
</comment>
<dbReference type="RefSeq" id="WP_013208783.1">
    <property type="nucleotide sequence ID" value="NZ_CDLW01000001.1"/>
</dbReference>
<proteinExistence type="predicted"/>
<dbReference type="Proteomes" id="UP001144050">
    <property type="component" value="Unassembled WGS sequence"/>
</dbReference>
<dbReference type="EMBL" id="JAIVFG010000044">
    <property type="protein sequence ID" value="MDB0573202.1"/>
    <property type="molecule type" value="Genomic_DNA"/>
</dbReference>
<accession>A0AAW5ZSY9</accession>
<reference evidence="1" key="1">
    <citation type="submission" date="2021-09" db="EMBL/GenBank/DDBJ databases">
        <title>Genomic analysis of Ralstonia spp.</title>
        <authorList>
            <person name="Aburjaile F."/>
            <person name="Ariute J.C."/>
            <person name="Pais A.K.L."/>
            <person name="Albuquerque G.M.R."/>
            <person name="Silva A.M.F."/>
            <person name="Brenig B."/>
            <person name="Azevedo V."/>
            <person name="Matiuzzi M."/>
            <person name="Ramos R."/>
            <person name="Goes-Neto A."/>
            <person name="Soares S."/>
            <person name="Iseppon A.M.B."/>
            <person name="Souza E."/>
            <person name="Gama M."/>
        </authorList>
    </citation>
    <scope>NUCLEOTIDE SEQUENCE</scope>
    <source>
        <strain evidence="1">CCRMRs91</strain>
    </source>
</reference>
<organism evidence="1 2">
    <name type="scientific">Ralstonia solanacearum</name>
    <name type="common">Pseudomonas solanacearum</name>
    <dbReference type="NCBI Taxonomy" id="305"/>
    <lineage>
        <taxon>Bacteria</taxon>
        <taxon>Pseudomonadati</taxon>
        <taxon>Pseudomonadota</taxon>
        <taxon>Betaproteobacteria</taxon>
        <taxon>Burkholderiales</taxon>
        <taxon>Burkholderiaceae</taxon>
        <taxon>Ralstonia</taxon>
        <taxon>Ralstonia solanacearum species complex</taxon>
    </lineage>
</organism>
<dbReference type="AlphaFoldDB" id="A0AAW5ZSY9"/>
<evidence type="ECO:0000313" key="1">
    <source>
        <dbReference type="EMBL" id="MDB0573202.1"/>
    </source>
</evidence>